<protein>
    <submittedName>
        <fullName evidence="1">Uncharacterized protein</fullName>
    </submittedName>
</protein>
<sequence>MKRKKQKIGWVILLITMLIFVLKVTLSPVKETIIFFPLHKEAQFIKAESQLNVTTSKISPYKYNLTYHLYSELDRSAYLRQDIGLLYRNGKLATIIGLKNWKQYSANLNQNDLIKDNDTAFYQAISYHYGEIQENSNITSVQTMSMDSLYIIKSKYSQTFNSFHHPQSELEKEWQDTLKPYIDNQLNAIWNKGMNELDINRHQYNLVIPLTELSTYKDKPLPGFTKRKSEEMIGKLWEGIYKNYLFGIKTEEGTSISPYGSTIPLLLFNRDKTEILVLIITKDFQPIILKQLI</sequence>
<comment type="caution">
    <text evidence="1">The sequence shown here is derived from an EMBL/GenBank/DDBJ whole genome shotgun (WGS) entry which is preliminary data.</text>
</comment>
<evidence type="ECO:0000313" key="1">
    <source>
        <dbReference type="EMBL" id="MDH5160129.1"/>
    </source>
</evidence>
<evidence type="ECO:0000313" key="2">
    <source>
        <dbReference type="Proteomes" id="UP001159179"/>
    </source>
</evidence>
<gene>
    <name evidence="1" type="ORF">P5X88_04215</name>
</gene>
<reference evidence="1" key="1">
    <citation type="submission" date="2023-03" db="EMBL/GenBank/DDBJ databases">
        <title>Bacterial isolates from washroom surfaces on a university campus.</title>
        <authorList>
            <person name="Holman D.B."/>
            <person name="Gzyl K.E."/>
            <person name="Taheri A.E."/>
        </authorList>
    </citation>
    <scope>NUCLEOTIDE SEQUENCE</scope>
    <source>
        <strain evidence="1">RD03</strain>
    </source>
</reference>
<proteinExistence type="predicted"/>
<organism evidence="1 2">
    <name type="scientific">Heyndrickxia oleronia</name>
    <dbReference type="NCBI Taxonomy" id="38875"/>
    <lineage>
        <taxon>Bacteria</taxon>
        <taxon>Bacillati</taxon>
        <taxon>Bacillota</taxon>
        <taxon>Bacilli</taxon>
        <taxon>Bacillales</taxon>
        <taxon>Bacillaceae</taxon>
        <taxon>Heyndrickxia</taxon>
    </lineage>
</organism>
<accession>A0AAW6SU91</accession>
<name>A0AAW6SU91_9BACI</name>
<dbReference type="Proteomes" id="UP001159179">
    <property type="component" value="Unassembled WGS sequence"/>
</dbReference>
<dbReference type="EMBL" id="JAROYP010000002">
    <property type="protein sequence ID" value="MDH5160129.1"/>
    <property type="molecule type" value="Genomic_DNA"/>
</dbReference>
<dbReference type="RefSeq" id="WP_280615877.1">
    <property type="nucleotide sequence ID" value="NZ_JAROYP010000002.1"/>
</dbReference>
<dbReference type="AlphaFoldDB" id="A0AAW6SU91"/>